<evidence type="ECO:0000313" key="2">
    <source>
        <dbReference type="EnsemblMetazoa" id="PPA42714.1"/>
    </source>
</evidence>
<keyword evidence="3" id="KW-1185">Reference proteome</keyword>
<sequence length="368" mass="41602">MYISKDGDVFAFIPIIGDQDWLQPGASPVAYKILIVIEIVAIIYNTIFASLAIGIWRESSVFHQNMINLGVVLYFNAYLHLVSRSILFLVQFKLLLPNGKIVSETFATLPNIIIIMASVVRTYQGSTVMILFGSFVIERIFATIFINDYEQKSRCWISYLLITTTVLVSSGITVSRTFNSAVVTTKIFNTIQYAYAFIPSMIGVAIVFYNYRRLNRILLSPRYSLGTKFQLQENMRAFKFLVFCMFWAVISIAVAGAIIQCMDLHRDDLSTVTLCGAAFETATTVIYALSVSTTFFSIREWTAAMRAKGARIFLCRQHHPVSEDEAAPRQHPSLKGKRAETESDIYFVDLAVSWSKRLQAIEATRRKS</sequence>
<accession>A0A8R1UZ69</accession>
<dbReference type="OrthoDB" id="5874078at2759"/>
<reference evidence="3" key="1">
    <citation type="journal article" date="2008" name="Nat. Genet.">
        <title>The Pristionchus pacificus genome provides a unique perspective on nematode lifestyle and parasitism.</title>
        <authorList>
            <person name="Dieterich C."/>
            <person name="Clifton S.W."/>
            <person name="Schuster L.N."/>
            <person name="Chinwalla A."/>
            <person name="Delehaunty K."/>
            <person name="Dinkelacker I."/>
            <person name="Fulton L."/>
            <person name="Fulton R."/>
            <person name="Godfrey J."/>
            <person name="Minx P."/>
            <person name="Mitreva M."/>
            <person name="Roeseler W."/>
            <person name="Tian H."/>
            <person name="Witte H."/>
            <person name="Yang S.P."/>
            <person name="Wilson R.K."/>
            <person name="Sommer R.J."/>
        </authorList>
    </citation>
    <scope>NUCLEOTIDE SEQUENCE [LARGE SCALE GENOMIC DNA]</scope>
    <source>
        <strain evidence="3">PS312</strain>
    </source>
</reference>
<dbReference type="EnsemblMetazoa" id="PPA42714.1">
    <property type="protein sequence ID" value="PPA42714.1"/>
    <property type="gene ID" value="WBGene00281083"/>
</dbReference>
<comment type="similarity">
    <text evidence="1">Belongs to the nematode receptor-like protein sre family.</text>
</comment>
<name>A0A2A6BVW2_PRIPA</name>
<protein>
    <submittedName>
        <fullName evidence="2">Sre-19</fullName>
    </submittedName>
</protein>
<evidence type="ECO:0000256" key="1">
    <source>
        <dbReference type="ARBA" id="ARBA00006803"/>
    </source>
</evidence>
<dbReference type="GO" id="GO:0016020">
    <property type="term" value="C:membrane"/>
    <property type="evidence" value="ECO:0007669"/>
    <property type="project" value="InterPro"/>
</dbReference>
<dbReference type="InterPro" id="IPR004151">
    <property type="entry name" value="7TM_GPCR_serpentine_rcpt_Sre"/>
</dbReference>
<proteinExistence type="inferred from homology"/>
<accession>A0A2A6BVW2</accession>
<gene>
    <name evidence="2" type="primary">WBGene00281083</name>
</gene>
<reference evidence="2" key="2">
    <citation type="submission" date="2022-06" db="UniProtKB">
        <authorList>
            <consortium name="EnsemblMetazoa"/>
        </authorList>
    </citation>
    <scope>IDENTIFICATION</scope>
    <source>
        <strain evidence="2">PS312</strain>
    </source>
</reference>
<dbReference type="GO" id="GO:0007606">
    <property type="term" value="P:sensory perception of chemical stimulus"/>
    <property type="evidence" value="ECO:0007669"/>
    <property type="project" value="InterPro"/>
</dbReference>
<organism evidence="2 3">
    <name type="scientific">Pristionchus pacificus</name>
    <name type="common">Parasitic nematode worm</name>
    <dbReference type="NCBI Taxonomy" id="54126"/>
    <lineage>
        <taxon>Eukaryota</taxon>
        <taxon>Metazoa</taxon>
        <taxon>Ecdysozoa</taxon>
        <taxon>Nematoda</taxon>
        <taxon>Chromadorea</taxon>
        <taxon>Rhabditida</taxon>
        <taxon>Rhabditina</taxon>
        <taxon>Diplogasteromorpha</taxon>
        <taxon>Diplogasteroidea</taxon>
        <taxon>Neodiplogasteridae</taxon>
        <taxon>Pristionchus</taxon>
    </lineage>
</organism>
<dbReference type="PANTHER" id="PTHR23128">
    <property type="entry name" value="SERPENTINE RECEPTOR, CLASS E (EPSILON)-RELATED"/>
    <property type="match status" value="1"/>
</dbReference>
<dbReference type="Pfam" id="PF03125">
    <property type="entry name" value="Sre"/>
    <property type="match status" value="1"/>
</dbReference>
<dbReference type="PANTHER" id="PTHR23128:SF132">
    <property type="entry name" value="SERPENTINE RECEPTOR, CLASS E (EPSILON)-RELATED"/>
    <property type="match status" value="1"/>
</dbReference>
<dbReference type="AlphaFoldDB" id="A0A2A6BVW2"/>
<dbReference type="Proteomes" id="UP000005239">
    <property type="component" value="Unassembled WGS sequence"/>
</dbReference>
<evidence type="ECO:0000313" key="3">
    <source>
        <dbReference type="Proteomes" id="UP000005239"/>
    </source>
</evidence>